<sequence length="310" mass="34753">MSTQLSKLCADHLRVSFNALTGEKLKASHAVQLVAAFFGYKSHAALLADHKYPIDLLEEAYIFIPNVELIEVRRKNLSLLPVNLPTSIDIAKELASFLANEQHTSADIWLHESFETYCLETLLVNCQDLIDDQLSGVMAETNAGFWNQPWYEIESIENKVDELVITASAKHEGEPLDDKPFSGDTIDFQVHISFPRIAGRRGFYDFDLEAVGSVNDDWVDPALKYSAQQSVDTGSPLAIELGITNEELEELDYEVYENASNDGLIYDYVIQFSQHNDPELLAKISGLDEYNAIRVSVNAFDEPPSPFDTL</sequence>
<organism evidence="1 2">
    <name type="scientific">Thalassotalea profundi</name>
    <dbReference type="NCBI Taxonomy" id="2036687"/>
    <lineage>
        <taxon>Bacteria</taxon>
        <taxon>Pseudomonadati</taxon>
        <taxon>Pseudomonadota</taxon>
        <taxon>Gammaproteobacteria</taxon>
        <taxon>Alteromonadales</taxon>
        <taxon>Colwelliaceae</taxon>
        <taxon>Thalassotalea</taxon>
    </lineage>
</organism>
<evidence type="ECO:0000313" key="1">
    <source>
        <dbReference type="EMBL" id="GHE80225.1"/>
    </source>
</evidence>
<comment type="caution">
    <text evidence="1">The sequence shown here is derived from an EMBL/GenBank/DDBJ whole genome shotgun (WGS) entry which is preliminary data.</text>
</comment>
<dbReference type="Proteomes" id="UP000626370">
    <property type="component" value="Unassembled WGS sequence"/>
</dbReference>
<gene>
    <name evidence="1" type="ORF">GCM10011501_05080</name>
</gene>
<reference evidence="2" key="1">
    <citation type="journal article" date="2019" name="Int. J. Syst. Evol. Microbiol.">
        <title>The Global Catalogue of Microorganisms (GCM) 10K type strain sequencing project: providing services to taxonomists for standard genome sequencing and annotation.</title>
        <authorList>
            <consortium name="The Broad Institute Genomics Platform"/>
            <consortium name="The Broad Institute Genome Sequencing Center for Infectious Disease"/>
            <person name="Wu L."/>
            <person name="Ma J."/>
        </authorList>
    </citation>
    <scope>NUCLEOTIDE SEQUENCE [LARGE SCALE GENOMIC DNA]</scope>
    <source>
        <strain evidence="2">CGMCC 1.15922</strain>
    </source>
</reference>
<protein>
    <submittedName>
        <fullName evidence="1">Uncharacterized protein</fullName>
    </submittedName>
</protein>
<proteinExistence type="predicted"/>
<name>A0ABQ3IDA8_9GAMM</name>
<evidence type="ECO:0000313" key="2">
    <source>
        <dbReference type="Proteomes" id="UP000626370"/>
    </source>
</evidence>
<accession>A0ABQ3IDA8</accession>
<keyword evidence="2" id="KW-1185">Reference proteome</keyword>
<dbReference type="EMBL" id="BNAH01000002">
    <property type="protein sequence ID" value="GHE80225.1"/>
    <property type="molecule type" value="Genomic_DNA"/>
</dbReference>